<feature type="region of interest" description="Disordered" evidence="2">
    <location>
        <begin position="387"/>
        <end position="408"/>
    </location>
</feature>
<dbReference type="Proteomes" id="UP001412239">
    <property type="component" value="Unassembled WGS sequence"/>
</dbReference>
<evidence type="ECO:0000256" key="1">
    <source>
        <dbReference type="SAM" id="Coils"/>
    </source>
</evidence>
<keyword evidence="1" id="KW-0175">Coiled coil</keyword>
<dbReference type="PANTHER" id="PTHR33488:SF2">
    <property type="entry name" value="EARLY ENDOSOME ANTIGEN 1-LIKE"/>
    <property type="match status" value="1"/>
</dbReference>
<evidence type="ECO:0000313" key="3">
    <source>
        <dbReference type="EMBL" id="CUS10672.1"/>
    </source>
</evidence>
<dbReference type="PANTHER" id="PTHR33488">
    <property type="entry name" value="ZGC:162509"/>
    <property type="match status" value="1"/>
</dbReference>
<proteinExistence type="predicted"/>
<dbReference type="EMBL" id="LN891042">
    <property type="protein sequence ID" value="CUS10672.1"/>
    <property type="molecule type" value="Genomic_DNA"/>
</dbReference>
<feature type="region of interest" description="Disordered" evidence="2">
    <location>
        <begin position="28"/>
        <end position="48"/>
    </location>
</feature>
<accession>A0A292PSR2</accession>
<organism evidence="3 4">
    <name type="scientific">Tuber aestivum</name>
    <name type="common">summer truffle</name>
    <dbReference type="NCBI Taxonomy" id="59557"/>
    <lineage>
        <taxon>Eukaryota</taxon>
        <taxon>Fungi</taxon>
        <taxon>Dikarya</taxon>
        <taxon>Ascomycota</taxon>
        <taxon>Pezizomycotina</taxon>
        <taxon>Pezizomycetes</taxon>
        <taxon>Pezizales</taxon>
        <taxon>Tuberaceae</taxon>
        <taxon>Tuber</taxon>
    </lineage>
</organism>
<evidence type="ECO:0000313" key="4">
    <source>
        <dbReference type="Proteomes" id="UP001412239"/>
    </source>
</evidence>
<feature type="coiled-coil region" evidence="1">
    <location>
        <begin position="127"/>
        <end position="173"/>
    </location>
</feature>
<feature type="compositionally biased region" description="Basic and acidic residues" evidence="2">
    <location>
        <begin position="28"/>
        <end position="40"/>
    </location>
</feature>
<keyword evidence="4" id="KW-1185">Reference proteome</keyword>
<protein>
    <submittedName>
        <fullName evidence="3">Uncharacterized protein</fullName>
    </submittedName>
</protein>
<gene>
    <name evidence="3" type="ORF">GSTUAT00005288001</name>
</gene>
<name>A0A292PSR2_9PEZI</name>
<reference evidence="3" key="1">
    <citation type="submission" date="2015-10" db="EMBL/GenBank/DDBJ databases">
        <authorList>
            <person name="Regsiter A."/>
            <person name="william w."/>
        </authorList>
    </citation>
    <scope>NUCLEOTIDE SEQUENCE</scope>
    <source>
        <strain evidence="3">Montdore</strain>
    </source>
</reference>
<evidence type="ECO:0000256" key="2">
    <source>
        <dbReference type="SAM" id="MobiDB-lite"/>
    </source>
</evidence>
<sequence length="408" mass="46448">MEKRFESWKEFVLNLRLAVTDSETEKANLMKQNEEQRAAREAGIAQRKRAEEEARKAVSVLQDAFRDARESLQTAMSGVNRATESFGKPPDPESIPKFELKKPDKHRVEGGVVGQVFDFLTGGTRAARQAEREYNEAQLRAGEIRKDFLKDHYEAARKRVEEARKNAAETQRIHMAIVEKQRAVEEDLQRASEAIIESTLDLGNLDTEKLTLAQIQDILKDSLKALTYLKSQVTRIVDFYSGITLMVKDASEHACDDFIETINLGLEDGGDETKTIERMELHEMQKRDVQTTALRVQSYFSVIQEVSSIYVQVSKRHILPGISMIDELGLQDGPDPGESARKRQTLDDYAYNTKKEVRMVATAKQEEIKSGLWRRVRQFATQAKLLPPPTPEELALEEEEAETFYPAE</sequence>
<dbReference type="AlphaFoldDB" id="A0A292PSR2"/>